<proteinExistence type="predicted"/>
<evidence type="ECO:0000313" key="2">
    <source>
        <dbReference type="Proteomes" id="UP001526143"/>
    </source>
</evidence>
<name>A0ABT3B1F6_9CYAN</name>
<accession>A0ABT3B1F6</accession>
<dbReference type="Proteomes" id="UP001526143">
    <property type="component" value="Unassembled WGS sequence"/>
</dbReference>
<sequence>MTIISSPTETEATCRLLRSPISLGEGILNPLIEDKEVFLTNWY</sequence>
<dbReference type="RefSeq" id="WP_263746793.1">
    <property type="nucleotide sequence ID" value="NZ_JAOWRF010000250.1"/>
</dbReference>
<comment type="caution">
    <text evidence="1">The sequence shown here is derived from an EMBL/GenBank/DDBJ whole genome shotgun (WGS) entry which is preliminary data.</text>
</comment>
<keyword evidence="2" id="KW-1185">Reference proteome</keyword>
<evidence type="ECO:0000313" key="1">
    <source>
        <dbReference type="EMBL" id="MCV3215196.1"/>
    </source>
</evidence>
<gene>
    <name evidence="1" type="ORF">OGM63_17035</name>
</gene>
<protein>
    <submittedName>
        <fullName evidence="1">Uncharacterized protein</fullName>
    </submittedName>
</protein>
<organism evidence="1 2">
    <name type="scientific">Plectonema radiosum NIES-515</name>
    <dbReference type="NCBI Taxonomy" id="2986073"/>
    <lineage>
        <taxon>Bacteria</taxon>
        <taxon>Bacillati</taxon>
        <taxon>Cyanobacteriota</taxon>
        <taxon>Cyanophyceae</taxon>
        <taxon>Oscillatoriophycideae</taxon>
        <taxon>Oscillatoriales</taxon>
        <taxon>Microcoleaceae</taxon>
        <taxon>Plectonema</taxon>
    </lineage>
</organism>
<reference evidence="1 2" key="1">
    <citation type="submission" date="2022-10" db="EMBL/GenBank/DDBJ databases">
        <title>Identification of biosynthetic pathway for the production of the potent trypsin inhibitor radiosumin.</title>
        <authorList>
            <person name="Fewer D.P."/>
            <person name="Delbaje E."/>
            <person name="Ouyang X."/>
            <person name="Agostino P.D."/>
            <person name="Wahlsten M."/>
            <person name="Jokela J."/>
            <person name="Permi P."/>
            <person name="Haapaniemi E."/>
            <person name="Koistinen H."/>
        </authorList>
    </citation>
    <scope>NUCLEOTIDE SEQUENCE [LARGE SCALE GENOMIC DNA]</scope>
    <source>
        <strain evidence="1 2">NIES-515</strain>
    </source>
</reference>
<dbReference type="EMBL" id="JAOWRF010000250">
    <property type="protein sequence ID" value="MCV3215196.1"/>
    <property type="molecule type" value="Genomic_DNA"/>
</dbReference>